<dbReference type="Pfam" id="PF08543">
    <property type="entry name" value="Phos_pyr_kin"/>
    <property type="match status" value="1"/>
</dbReference>
<gene>
    <name evidence="4" type="ORF">FQP86_05240</name>
</gene>
<dbReference type="EC" id="2.7.1.49" evidence="2"/>
<reference evidence="4 5" key="1">
    <citation type="submission" date="2019-07" db="EMBL/GenBank/DDBJ databases">
        <title>Diversity of Bacteria from Kongsfjorden, Arctic.</title>
        <authorList>
            <person name="Yu Y."/>
        </authorList>
    </citation>
    <scope>NUCLEOTIDE SEQUENCE [LARGE SCALE GENOMIC DNA]</scope>
    <source>
        <strain evidence="4 5">SM1923</strain>
    </source>
</reference>
<feature type="domain" description="Pyridoxamine kinase/Phosphomethylpyrimidine kinase" evidence="3">
    <location>
        <begin position="22"/>
        <end position="278"/>
    </location>
</feature>
<dbReference type="InterPro" id="IPR013749">
    <property type="entry name" value="PM/HMP-P_kinase-1"/>
</dbReference>
<protein>
    <recommendedName>
        <fullName evidence="2">hydroxymethylpyrimidine kinase</fullName>
        <ecNumber evidence="2">2.7.1.49</ecNumber>
    </recommendedName>
</protein>
<organism evidence="4 5">
    <name type="scientific">Cobetia crustatorum</name>
    <dbReference type="NCBI Taxonomy" id="553385"/>
    <lineage>
        <taxon>Bacteria</taxon>
        <taxon>Pseudomonadati</taxon>
        <taxon>Pseudomonadota</taxon>
        <taxon>Gammaproteobacteria</taxon>
        <taxon>Oceanospirillales</taxon>
        <taxon>Halomonadaceae</taxon>
        <taxon>Cobetia</taxon>
    </lineage>
</organism>
<dbReference type="AlphaFoldDB" id="A0A558HS70"/>
<dbReference type="UniPathway" id="UPA00060">
    <property type="reaction ID" value="UER00138"/>
</dbReference>
<dbReference type="EMBL" id="VNFH01000003">
    <property type="protein sequence ID" value="TVU71934.1"/>
    <property type="molecule type" value="Genomic_DNA"/>
</dbReference>
<evidence type="ECO:0000259" key="3">
    <source>
        <dbReference type="Pfam" id="PF08543"/>
    </source>
</evidence>
<dbReference type="InterPro" id="IPR029056">
    <property type="entry name" value="Ribokinase-like"/>
</dbReference>
<keyword evidence="4" id="KW-0808">Transferase</keyword>
<keyword evidence="4" id="KW-0418">Kinase</keyword>
<dbReference type="CDD" id="cd01169">
    <property type="entry name" value="HMPP_kinase"/>
    <property type="match status" value="1"/>
</dbReference>
<evidence type="ECO:0000256" key="2">
    <source>
        <dbReference type="ARBA" id="ARBA00012135"/>
    </source>
</evidence>
<dbReference type="GO" id="GO:0008902">
    <property type="term" value="F:hydroxymethylpyrimidine kinase activity"/>
    <property type="evidence" value="ECO:0007669"/>
    <property type="project" value="UniProtKB-EC"/>
</dbReference>
<dbReference type="GO" id="GO:0009229">
    <property type="term" value="P:thiamine diphosphate biosynthetic process"/>
    <property type="evidence" value="ECO:0007669"/>
    <property type="project" value="UniProtKB-UniPathway"/>
</dbReference>
<evidence type="ECO:0000313" key="5">
    <source>
        <dbReference type="Proteomes" id="UP000319941"/>
    </source>
</evidence>
<name>A0A558HS70_9GAMM</name>
<dbReference type="PANTHER" id="PTHR20858:SF17">
    <property type="entry name" value="HYDROXYMETHYLPYRIMIDINE_PHOSPHOMETHYLPYRIMIDINE KINASE THI20-RELATED"/>
    <property type="match status" value="1"/>
</dbReference>
<accession>A0A558HS70</accession>
<evidence type="ECO:0000313" key="4">
    <source>
        <dbReference type="EMBL" id="TVU71934.1"/>
    </source>
</evidence>
<dbReference type="SUPFAM" id="SSF53613">
    <property type="entry name" value="Ribokinase-like"/>
    <property type="match status" value="1"/>
</dbReference>
<dbReference type="Gene3D" id="3.40.1190.20">
    <property type="match status" value="1"/>
</dbReference>
<sequence length="296" mass="31491">MSVPSLESEKTPCYVLVLAGHDPSGGAGLIADSEAIRTGGGWALTVPTALTVQNSCNVRAVMPQSGESILGMARALIDDFRPQALKIGLLASHESLVAAVALIDELRARWPMLPVVWDPVLKAGGGCELSSESLIELARETLMSRVDVVTPNRVELVRLSGLTAGTSTDASTDRADDRADAQVERLLAMGVGAVLVTGTDPLASEQQASAAQATDILHYLYRRNLPILSLDCPRLPGSYHGSGCTLASHLAVRLAQGMSLEPAWHEAQQATWQSLAAGHDRQLRGSLMNAQYLPWR</sequence>
<comment type="caution">
    <text evidence="4">The sequence shown here is derived from an EMBL/GenBank/DDBJ whole genome shotgun (WGS) entry which is preliminary data.</text>
</comment>
<dbReference type="InterPro" id="IPR004399">
    <property type="entry name" value="HMP/HMP-P_kinase_dom"/>
</dbReference>
<dbReference type="GO" id="GO:0009228">
    <property type="term" value="P:thiamine biosynthetic process"/>
    <property type="evidence" value="ECO:0007669"/>
    <property type="project" value="InterPro"/>
</dbReference>
<dbReference type="OrthoDB" id="9810880at2"/>
<dbReference type="PANTHER" id="PTHR20858">
    <property type="entry name" value="PHOSPHOMETHYLPYRIMIDINE KINASE"/>
    <property type="match status" value="1"/>
</dbReference>
<dbReference type="Proteomes" id="UP000319941">
    <property type="component" value="Unassembled WGS sequence"/>
</dbReference>
<dbReference type="GO" id="GO:0008972">
    <property type="term" value="F:phosphomethylpyrimidine kinase activity"/>
    <property type="evidence" value="ECO:0007669"/>
    <property type="project" value="InterPro"/>
</dbReference>
<dbReference type="STRING" id="553385.GCA_000591415_00685"/>
<comment type="pathway">
    <text evidence="1">Cofactor biosynthesis; thiamine diphosphate biosynthesis.</text>
</comment>
<evidence type="ECO:0000256" key="1">
    <source>
        <dbReference type="ARBA" id="ARBA00004948"/>
    </source>
</evidence>
<dbReference type="GO" id="GO:0005829">
    <property type="term" value="C:cytosol"/>
    <property type="evidence" value="ECO:0007669"/>
    <property type="project" value="TreeGrafter"/>
</dbReference>
<keyword evidence="5" id="KW-1185">Reference proteome</keyword>
<proteinExistence type="predicted"/>